<name>A0A2N9HG90_FAGSY</name>
<accession>A0A2N9HG90</accession>
<dbReference type="EMBL" id="OIVN01003358">
    <property type="protein sequence ID" value="SPD10690.1"/>
    <property type="molecule type" value="Genomic_DNA"/>
</dbReference>
<gene>
    <name evidence="1" type="ORF">FSB_LOCUS38572</name>
</gene>
<protein>
    <submittedName>
        <fullName evidence="1">Uncharacterized protein</fullName>
    </submittedName>
</protein>
<organism evidence="1">
    <name type="scientific">Fagus sylvatica</name>
    <name type="common">Beechnut</name>
    <dbReference type="NCBI Taxonomy" id="28930"/>
    <lineage>
        <taxon>Eukaryota</taxon>
        <taxon>Viridiplantae</taxon>
        <taxon>Streptophyta</taxon>
        <taxon>Embryophyta</taxon>
        <taxon>Tracheophyta</taxon>
        <taxon>Spermatophyta</taxon>
        <taxon>Magnoliopsida</taxon>
        <taxon>eudicotyledons</taxon>
        <taxon>Gunneridae</taxon>
        <taxon>Pentapetalae</taxon>
        <taxon>rosids</taxon>
        <taxon>fabids</taxon>
        <taxon>Fagales</taxon>
        <taxon>Fagaceae</taxon>
        <taxon>Fagus</taxon>
    </lineage>
</organism>
<dbReference type="AlphaFoldDB" id="A0A2N9HG90"/>
<reference evidence="1" key="1">
    <citation type="submission" date="2018-02" db="EMBL/GenBank/DDBJ databases">
        <authorList>
            <person name="Cohen D.B."/>
            <person name="Kent A.D."/>
        </authorList>
    </citation>
    <scope>NUCLEOTIDE SEQUENCE</scope>
</reference>
<evidence type="ECO:0000313" key="1">
    <source>
        <dbReference type="EMBL" id="SPD10690.1"/>
    </source>
</evidence>
<sequence>MATQPTKLVKAGLDGFAVIDEYYRKQGPVPKKQAEITSQKAAEKYGGILFTDYPRVEITTKGKNRYVRHQF</sequence>
<proteinExistence type="predicted"/>